<dbReference type="AlphaFoldDB" id="A0A014Q6G0"/>
<accession>A0A014Q6G0</accession>
<feature type="signal peptide" evidence="1">
    <location>
        <begin position="1"/>
        <end position="25"/>
    </location>
</feature>
<evidence type="ECO:0000256" key="1">
    <source>
        <dbReference type="SAM" id="SignalP"/>
    </source>
</evidence>
<dbReference type="PATRIC" id="fig|1457173.3.peg.3360"/>
<comment type="caution">
    <text evidence="2">The sequence shown here is derived from an EMBL/GenBank/DDBJ whole genome shotgun (WGS) entry which is preliminary data.</text>
</comment>
<organism evidence="2 3">
    <name type="scientific">Comamonas aquatica DA1877</name>
    <dbReference type="NCBI Taxonomy" id="1457173"/>
    <lineage>
        <taxon>Bacteria</taxon>
        <taxon>Pseudomonadati</taxon>
        <taxon>Pseudomonadota</taxon>
        <taxon>Betaproteobacteria</taxon>
        <taxon>Burkholderiales</taxon>
        <taxon>Comamonadaceae</taxon>
        <taxon>Comamonas</taxon>
    </lineage>
</organism>
<evidence type="ECO:0000313" key="2">
    <source>
        <dbReference type="EMBL" id="EXU78767.1"/>
    </source>
</evidence>
<name>A0A014Q6G0_9BURK</name>
<reference evidence="2 3" key="1">
    <citation type="submission" date="2014-01" db="EMBL/GenBank/DDBJ databases">
        <title>Interspecies Systems Biology Uncovers Metabolites Affecting C. elegans Gene Expression and Life History Traits.</title>
        <authorList>
            <person name="Watson E."/>
            <person name="Macneil L.T."/>
            <person name="Ritter A.D."/>
            <person name="Yilmaz L.S."/>
            <person name="Rosebrock A.P."/>
            <person name="Caudy A.A."/>
            <person name="Walhout A.J."/>
        </authorList>
    </citation>
    <scope>NUCLEOTIDE SEQUENCE [LARGE SCALE GENOMIC DNA]</scope>
    <source>
        <strain evidence="2 3">DA1877</strain>
    </source>
</reference>
<keyword evidence="3" id="KW-1185">Reference proteome</keyword>
<keyword evidence="1" id="KW-0732">Signal</keyword>
<protein>
    <submittedName>
        <fullName evidence="2">Uncharacterized protein</fullName>
    </submittedName>
</protein>
<dbReference type="EMBL" id="JBOK01000027">
    <property type="protein sequence ID" value="EXU78767.1"/>
    <property type="molecule type" value="Genomic_DNA"/>
</dbReference>
<gene>
    <name evidence="2" type="ORF">AX13_09765</name>
</gene>
<sequence length="150" mass="15042">MMITTNAKLAETLALVAAMPPAATANTERFTSVVDMGNFHQALVVVQLGDMAAETVTVKAYACNADGSGAIVLAGNSPAVRPASAADNDGKQLLMNVRAEDLLESGLHHLKIGVVTGGATGGPVSAVVMAHPRQGWGTAHNAASVAAVAG</sequence>
<dbReference type="Proteomes" id="UP000020766">
    <property type="component" value="Unassembled WGS sequence"/>
</dbReference>
<proteinExistence type="predicted"/>
<evidence type="ECO:0000313" key="3">
    <source>
        <dbReference type="Proteomes" id="UP000020766"/>
    </source>
</evidence>
<feature type="chain" id="PRO_5001474904" evidence="1">
    <location>
        <begin position="26"/>
        <end position="150"/>
    </location>
</feature>